<accession>A0AAJ7TZN7</accession>
<evidence type="ECO:0000256" key="1">
    <source>
        <dbReference type="ARBA" id="ARBA00009508"/>
    </source>
</evidence>
<evidence type="ECO:0000313" key="3">
    <source>
        <dbReference type="Proteomes" id="UP001318040"/>
    </source>
</evidence>
<sequence length="87" mass="9892">MAAPSRTSVLALYKALLRESGRFTSYSYREYALRRVKDAFRENRALQEPEKVASLMARAQESLDVIRRQVVVGNLYSVNKLVIEGGQ</sequence>
<dbReference type="AlphaFoldDB" id="A0AAJ7TZN7"/>
<dbReference type="CDD" id="cd20264">
    <property type="entry name" value="Complex1_LYR_LYRM4"/>
    <property type="match status" value="1"/>
</dbReference>
<dbReference type="GO" id="GO:0016226">
    <property type="term" value="P:iron-sulfur cluster assembly"/>
    <property type="evidence" value="ECO:0007669"/>
    <property type="project" value="InterPro"/>
</dbReference>
<dbReference type="KEGG" id="pmrn:116952163"/>
<comment type="similarity">
    <text evidence="1">Belongs to the complex I LYR family.</text>
</comment>
<dbReference type="InterPro" id="IPR008011">
    <property type="entry name" value="Complex1_LYR_dom"/>
</dbReference>
<dbReference type="RefSeq" id="XP_032827171.1">
    <property type="nucleotide sequence ID" value="XM_032971280.1"/>
</dbReference>
<dbReference type="Proteomes" id="UP001318040">
    <property type="component" value="Chromosome 45"/>
</dbReference>
<dbReference type="PANTHER" id="PTHR13166:SF7">
    <property type="entry name" value="LYR MOTIF-CONTAINING PROTEIN 4"/>
    <property type="match status" value="1"/>
</dbReference>
<organism evidence="3 4">
    <name type="scientific">Petromyzon marinus</name>
    <name type="common">Sea lamprey</name>
    <dbReference type="NCBI Taxonomy" id="7757"/>
    <lineage>
        <taxon>Eukaryota</taxon>
        <taxon>Metazoa</taxon>
        <taxon>Chordata</taxon>
        <taxon>Craniata</taxon>
        <taxon>Vertebrata</taxon>
        <taxon>Cyclostomata</taxon>
        <taxon>Hyperoartia</taxon>
        <taxon>Petromyzontiformes</taxon>
        <taxon>Petromyzontidae</taxon>
        <taxon>Petromyzon</taxon>
    </lineage>
</organism>
<dbReference type="InterPro" id="IPR051522">
    <property type="entry name" value="ISC_assembly_LYR"/>
</dbReference>
<protein>
    <submittedName>
        <fullName evidence="4">LYR motif-containing protein 4</fullName>
    </submittedName>
</protein>
<dbReference type="GO" id="GO:1990221">
    <property type="term" value="C:L-cysteine desulfurase complex"/>
    <property type="evidence" value="ECO:0007669"/>
    <property type="project" value="TreeGrafter"/>
</dbReference>
<evidence type="ECO:0000259" key="2">
    <source>
        <dbReference type="Pfam" id="PF05347"/>
    </source>
</evidence>
<dbReference type="PANTHER" id="PTHR13166">
    <property type="entry name" value="PROTEIN C6ORF149"/>
    <property type="match status" value="1"/>
</dbReference>
<dbReference type="InterPro" id="IPR045297">
    <property type="entry name" value="Complex1_LYR_LYRM4"/>
</dbReference>
<evidence type="ECO:0000313" key="4">
    <source>
        <dbReference type="RefSeq" id="XP_032827171.1"/>
    </source>
</evidence>
<dbReference type="GO" id="GO:0005739">
    <property type="term" value="C:mitochondrion"/>
    <property type="evidence" value="ECO:0007669"/>
    <property type="project" value="TreeGrafter"/>
</dbReference>
<feature type="domain" description="Complex 1 LYR protein" evidence="2">
    <location>
        <begin position="8"/>
        <end position="65"/>
    </location>
</feature>
<dbReference type="CTD" id="57128"/>
<dbReference type="GeneID" id="116952163"/>
<gene>
    <name evidence="4" type="primary">LYRM4</name>
</gene>
<dbReference type="Pfam" id="PF05347">
    <property type="entry name" value="Complex1_LYR"/>
    <property type="match status" value="1"/>
</dbReference>
<proteinExistence type="inferred from homology"/>
<keyword evidence="3" id="KW-1185">Reference proteome</keyword>
<name>A0AAJ7TZN7_PETMA</name>
<reference evidence="4" key="1">
    <citation type="submission" date="2025-08" db="UniProtKB">
        <authorList>
            <consortium name="RefSeq"/>
        </authorList>
    </citation>
    <scope>IDENTIFICATION</scope>
    <source>
        <tissue evidence="4">Sperm</tissue>
    </source>
</reference>